<dbReference type="Gene3D" id="3.50.50.60">
    <property type="entry name" value="FAD/NAD(P)-binding domain"/>
    <property type="match status" value="1"/>
</dbReference>
<reference evidence="8" key="1">
    <citation type="submission" date="2014-10" db="EMBL/GenBank/DDBJ databases">
        <authorList>
            <person name="King R."/>
        </authorList>
    </citation>
    <scope>NUCLEOTIDE SEQUENCE [LARGE SCALE GENOMIC DNA]</scope>
    <source>
        <strain evidence="8">A3/5</strain>
    </source>
</reference>
<feature type="domain" description="FAD-binding" evidence="6">
    <location>
        <begin position="334"/>
        <end position="378"/>
    </location>
</feature>
<dbReference type="AlphaFoldDB" id="A0A2L2T8X3"/>
<dbReference type="EMBL" id="LN649229">
    <property type="protein sequence ID" value="CEI66259.1"/>
    <property type="molecule type" value="Genomic_DNA"/>
</dbReference>
<evidence type="ECO:0000256" key="4">
    <source>
        <dbReference type="ARBA" id="ARBA00023002"/>
    </source>
</evidence>
<feature type="domain" description="FAD-binding" evidence="6">
    <location>
        <begin position="5"/>
        <end position="189"/>
    </location>
</feature>
<accession>A0A2L2T8X3</accession>
<sequence length="463" mass="52365">MSNFNVIIVGGGLAGPLLASGLLQKGIKVDVYERLEENAKRDGYNIRVAQPCLQAFEECLDAKAIDQIKQRMGRFEDNQETTPIWYDYRMKPLLNMSRISTKYHDSAPMDRVVLRNTIIQKPLSQGIMHHGKAFSRYEIVKTNSGQEKVRVWFQDDTSVDGDILIAADGSHSTINKQVGLNHIQQLDAISFIAKVKLSKEMLDKLPKRCLVSPIITFSHRKTYFAIGNLYISALTITDHIEAYLPGARQEKVDQKKGKEGLDFDNQTASFTFNMSLPTADCPPDIEERDTDQIWQFLSESIPAWHQDFRQIIDVVRGEDIHTFRPQATVRPSLDWRKNVRSAKEPLPGHPRVWLMGDAMHAMMPNRGMGGNQAMLDAKVILPFLERLNHLAKTTGAVSEEAIGAACAEYEREMIPRAFEWVESSGGTKPIPFDTNSFFGWISVWCLIFGFQIKDMLNALFGKS</sequence>
<dbReference type="GO" id="GO:0004497">
    <property type="term" value="F:monooxygenase activity"/>
    <property type="evidence" value="ECO:0007669"/>
    <property type="project" value="UniProtKB-KW"/>
</dbReference>
<evidence type="ECO:0000313" key="7">
    <source>
        <dbReference type="EMBL" id="CEI66259.1"/>
    </source>
</evidence>
<dbReference type="PANTHER" id="PTHR47178">
    <property type="entry name" value="MONOOXYGENASE, FAD-BINDING"/>
    <property type="match status" value="1"/>
</dbReference>
<keyword evidence="3" id="KW-0274">FAD</keyword>
<evidence type="ECO:0000256" key="3">
    <source>
        <dbReference type="ARBA" id="ARBA00022827"/>
    </source>
</evidence>
<dbReference type="STRING" id="56646.A0A2L2T8X3"/>
<keyword evidence="2" id="KW-0285">Flavoprotein</keyword>
<dbReference type="PRINTS" id="PR00420">
    <property type="entry name" value="RNGMNOXGNASE"/>
</dbReference>
<evidence type="ECO:0000256" key="5">
    <source>
        <dbReference type="ARBA" id="ARBA00023033"/>
    </source>
</evidence>
<proteinExistence type="predicted"/>
<evidence type="ECO:0000313" key="8">
    <source>
        <dbReference type="Proteomes" id="UP000245910"/>
    </source>
</evidence>
<dbReference type="GO" id="GO:0071949">
    <property type="term" value="F:FAD binding"/>
    <property type="evidence" value="ECO:0007669"/>
    <property type="project" value="InterPro"/>
</dbReference>
<evidence type="ECO:0000256" key="1">
    <source>
        <dbReference type="ARBA" id="ARBA00001974"/>
    </source>
</evidence>
<dbReference type="Proteomes" id="UP000245910">
    <property type="component" value="Chromosome I"/>
</dbReference>
<comment type="cofactor">
    <cofactor evidence="1">
        <name>FAD</name>
        <dbReference type="ChEBI" id="CHEBI:57692"/>
    </cofactor>
</comment>
<dbReference type="PANTHER" id="PTHR47178:SF6">
    <property type="entry name" value="FAD-BINDING DOMAIN-CONTAINING PROTEIN"/>
    <property type="match status" value="1"/>
</dbReference>
<dbReference type="SUPFAM" id="SSF51905">
    <property type="entry name" value="FAD/NAD(P)-binding domain"/>
    <property type="match status" value="1"/>
</dbReference>
<dbReference type="InterPro" id="IPR036188">
    <property type="entry name" value="FAD/NAD-bd_sf"/>
</dbReference>
<evidence type="ECO:0000259" key="6">
    <source>
        <dbReference type="Pfam" id="PF01494"/>
    </source>
</evidence>
<dbReference type="Pfam" id="PF01494">
    <property type="entry name" value="FAD_binding_3"/>
    <property type="match status" value="2"/>
</dbReference>
<protein>
    <recommendedName>
        <fullName evidence="6">FAD-binding domain-containing protein</fullName>
    </recommendedName>
</protein>
<name>A0A2L2T8X3_9HYPO</name>
<keyword evidence="5" id="KW-0503">Monooxygenase</keyword>
<organism evidence="7 8">
    <name type="scientific">Fusarium venenatum</name>
    <dbReference type="NCBI Taxonomy" id="56646"/>
    <lineage>
        <taxon>Eukaryota</taxon>
        <taxon>Fungi</taxon>
        <taxon>Dikarya</taxon>
        <taxon>Ascomycota</taxon>
        <taxon>Pezizomycotina</taxon>
        <taxon>Sordariomycetes</taxon>
        <taxon>Hypocreomycetidae</taxon>
        <taxon>Hypocreales</taxon>
        <taxon>Nectriaceae</taxon>
        <taxon>Fusarium</taxon>
    </lineage>
</organism>
<evidence type="ECO:0000256" key="2">
    <source>
        <dbReference type="ARBA" id="ARBA00022630"/>
    </source>
</evidence>
<dbReference type="InterPro" id="IPR002938">
    <property type="entry name" value="FAD-bd"/>
</dbReference>
<keyword evidence="4" id="KW-0560">Oxidoreductase</keyword>
<keyword evidence="8" id="KW-1185">Reference proteome</keyword>